<name>A0A2Z4Y352_SUMC1</name>
<dbReference type="Proteomes" id="UP000262583">
    <property type="component" value="Chromosome"/>
</dbReference>
<dbReference type="PROSITE" id="PS51257">
    <property type="entry name" value="PROKAR_LIPOPROTEIN"/>
    <property type="match status" value="1"/>
</dbReference>
<sequence>MKAVTLAVLVVLAISFSGCANLKARTAPKAPAAKPAKCAVKTVEK</sequence>
<feature type="chain" id="PRO_5016302811" description="ABC transporter" evidence="1">
    <location>
        <begin position="21"/>
        <end position="45"/>
    </location>
</feature>
<proteinExistence type="predicted"/>
<evidence type="ECO:0008006" key="4">
    <source>
        <dbReference type="Google" id="ProtNLM"/>
    </source>
</evidence>
<gene>
    <name evidence="2" type="ORF">BRCON_0276</name>
</gene>
<keyword evidence="1" id="KW-0732">Signal</keyword>
<dbReference type="AlphaFoldDB" id="A0A2Z4Y352"/>
<accession>A0A2Z4Y352</accession>
<dbReference type="KEGG" id="schv:BRCON_0276"/>
<feature type="signal peptide" evidence="1">
    <location>
        <begin position="1"/>
        <end position="20"/>
    </location>
</feature>
<evidence type="ECO:0000313" key="3">
    <source>
        <dbReference type="Proteomes" id="UP000262583"/>
    </source>
</evidence>
<dbReference type="EMBL" id="CP030759">
    <property type="protein sequence ID" value="AXA35053.1"/>
    <property type="molecule type" value="Genomic_DNA"/>
</dbReference>
<evidence type="ECO:0000256" key="1">
    <source>
        <dbReference type="SAM" id="SignalP"/>
    </source>
</evidence>
<evidence type="ECO:0000313" key="2">
    <source>
        <dbReference type="EMBL" id="AXA35053.1"/>
    </source>
</evidence>
<protein>
    <recommendedName>
        <fullName evidence="4">ABC transporter</fullName>
    </recommendedName>
</protein>
<organism evidence="2 3">
    <name type="scientific">Sumerlaea chitinivorans</name>
    <dbReference type="NCBI Taxonomy" id="2250252"/>
    <lineage>
        <taxon>Bacteria</taxon>
        <taxon>Candidatus Sumerlaeota</taxon>
        <taxon>Candidatus Sumerlaeia</taxon>
        <taxon>Candidatus Sumerlaeales</taxon>
        <taxon>Candidatus Sumerlaeaceae</taxon>
        <taxon>Candidatus Sumerlaea</taxon>
    </lineage>
</organism>
<reference evidence="2 3" key="1">
    <citation type="submission" date="2018-05" db="EMBL/GenBank/DDBJ databases">
        <title>A metagenomic window into the 2 km-deep terrestrial subsurface aquifer revealed taxonomically and functionally diverse microbial community comprising novel uncultured bacterial lineages.</title>
        <authorList>
            <person name="Kadnikov V.V."/>
            <person name="Mardanov A.V."/>
            <person name="Beletsky A.V."/>
            <person name="Banks D."/>
            <person name="Pimenov N.V."/>
            <person name="Frank Y.A."/>
            <person name="Karnachuk O.V."/>
            <person name="Ravin N.V."/>
        </authorList>
    </citation>
    <scope>NUCLEOTIDE SEQUENCE [LARGE SCALE GENOMIC DNA]</scope>
    <source>
        <strain evidence="2">BY</strain>
    </source>
</reference>